<gene>
    <name evidence="1" type="ORF">NQ318_018795</name>
</gene>
<dbReference type="EMBL" id="JAPWTK010000001">
    <property type="protein sequence ID" value="KAJ8963324.1"/>
    <property type="molecule type" value="Genomic_DNA"/>
</dbReference>
<name>A0AAV8ZFP1_9CUCU</name>
<evidence type="ECO:0000313" key="2">
    <source>
        <dbReference type="Proteomes" id="UP001162162"/>
    </source>
</evidence>
<sequence>MSGEQMRVLYLPSPQFLPHSSFFQGPCLHFKASCNILGSIRPVLKSIAGRSQLLDFDHCYICSFFETVMLFQDRLCHIDSPVSLFLYHKGPKTTRSVQGEGIGYGIRQRAFKKLTGYFKSCFYPEKLMSHSKKTSSNLTMNERDENSGYVKVRSETLLLSNFLANTKVGTFDFNHAQLELTYLFTELLTTSEFRIYPQEIKNQYFDDKT</sequence>
<accession>A0AAV8ZFP1</accession>
<proteinExistence type="predicted"/>
<protein>
    <submittedName>
        <fullName evidence="1">Uncharacterized protein</fullName>
    </submittedName>
</protein>
<dbReference type="Proteomes" id="UP001162162">
    <property type="component" value="Unassembled WGS sequence"/>
</dbReference>
<comment type="caution">
    <text evidence="1">The sequence shown here is derived from an EMBL/GenBank/DDBJ whole genome shotgun (WGS) entry which is preliminary data.</text>
</comment>
<evidence type="ECO:0000313" key="1">
    <source>
        <dbReference type="EMBL" id="KAJ8963324.1"/>
    </source>
</evidence>
<dbReference type="AlphaFoldDB" id="A0AAV8ZFP1"/>
<organism evidence="1 2">
    <name type="scientific">Aromia moschata</name>
    <dbReference type="NCBI Taxonomy" id="1265417"/>
    <lineage>
        <taxon>Eukaryota</taxon>
        <taxon>Metazoa</taxon>
        <taxon>Ecdysozoa</taxon>
        <taxon>Arthropoda</taxon>
        <taxon>Hexapoda</taxon>
        <taxon>Insecta</taxon>
        <taxon>Pterygota</taxon>
        <taxon>Neoptera</taxon>
        <taxon>Endopterygota</taxon>
        <taxon>Coleoptera</taxon>
        <taxon>Polyphaga</taxon>
        <taxon>Cucujiformia</taxon>
        <taxon>Chrysomeloidea</taxon>
        <taxon>Cerambycidae</taxon>
        <taxon>Cerambycinae</taxon>
        <taxon>Callichromatini</taxon>
        <taxon>Aromia</taxon>
    </lineage>
</organism>
<reference evidence="1" key="1">
    <citation type="journal article" date="2023" name="Insect Mol. Biol.">
        <title>Genome sequencing provides insights into the evolution of gene families encoding plant cell wall-degrading enzymes in longhorned beetles.</title>
        <authorList>
            <person name="Shin N.R."/>
            <person name="Okamura Y."/>
            <person name="Kirsch R."/>
            <person name="Pauchet Y."/>
        </authorList>
    </citation>
    <scope>NUCLEOTIDE SEQUENCE</scope>
    <source>
        <strain evidence="1">AMC_N1</strain>
    </source>
</reference>
<keyword evidence="2" id="KW-1185">Reference proteome</keyword>